<comment type="similarity">
    <text evidence="1">Belongs to the FlgA family.</text>
</comment>
<sequence>MQYTVPTSTLRVAFSDRNVTIIDSSDGVVIFRRNCSLMGKADAMTELFLKKFQEASPLVMIDEKPRISIKTSLPADFKRYELVDIVISEAMLKKNSGSFVAIFKVGDRDKKLYFAYEMNAKVMVFKAKRNLLNGKILTNNDYESVWESLDALPTRVITNEIPHNSMIKNGVKEGQILTDFHLDVKKMVSKKASIKALLKEEGLVIEVQATLLEDGNIGDVVKIKTEQGKILSAKILSHHEVIILE</sequence>
<evidence type="ECO:0000256" key="1">
    <source>
        <dbReference type="RuleBase" id="RU362063"/>
    </source>
</evidence>
<gene>
    <name evidence="3" type="ORF">SHALO_1619</name>
</gene>
<dbReference type="RefSeq" id="WP_069478096.1">
    <property type="nucleotide sequence ID" value="NZ_CP017111.1"/>
</dbReference>
<keyword evidence="1" id="KW-1005">Bacterial flagellum biogenesis</keyword>
<protein>
    <recommendedName>
        <fullName evidence="1">Flagella basal body P-ring formation protein FlgA</fullName>
    </recommendedName>
</protein>
<keyword evidence="1" id="KW-0574">Periplasm</keyword>
<dbReference type="EMBL" id="CP017111">
    <property type="protein sequence ID" value="AOO65392.1"/>
    <property type="molecule type" value="Genomic_DNA"/>
</dbReference>
<dbReference type="GO" id="GO:0044780">
    <property type="term" value="P:bacterial-type flagellum assembly"/>
    <property type="evidence" value="ECO:0007669"/>
    <property type="project" value="InterPro"/>
</dbReference>
<evidence type="ECO:0000313" key="4">
    <source>
        <dbReference type="Proteomes" id="UP000094609"/>
    </source>
</evidence>
<dbReference type="PANTHER" id="PTHR36307:SF1">
    <property type="entry name" value="FLAGELLA BASAL BODY P-RING FORMATION PROTEIN FLGA"/>
    <property type="match status" value="1"/>
</dbReference>
<reference evidence="4" key="1">
    <citation type="submission" date="2016-08" db="EMBL/GenBank/DDBJ databases">
        <title>Complete genome sequence of the organohalide-respiring Epsilonproteobacterium Sulfurospirillum halorespirans.</title>
        <authorList>
            <person name="Goris T."/>
            <person name="Zimmermann J."/>
            <person name="Schenz B."/>
            <person name="Lemos M."/>
            <person name="Hackermueller J."/>
            <person name="Diekert G."/>
        </authorList>
    </citation>
    <scope>NUCLEOTIDE SEQUENCE [LARGE SCALE GENOMIC DNA]</scope>
    <source>
        <strain>DSM 13726</strain>
        <strain evidence="4">PCE-M2</strain>
    </source>
</reference>
<dbReference type="Proteomes" id="UP000094609">
    <property type="component" value="Chromosome"/>
</dbReference>
<feature type="domain" description="Flagella basal body P-ring formation protein FlgA SAF" evidence="2">
    <location>
        <begin position="124"/>
        <end position="242"/>
    </location>
</feature>
<dbReference type="KEGG" id="shal:SHALO_1619"/>
<evidence type="ECO:0000313" key="3">
    <source>
        <dbReference type="EMBL" id="AOO65392.1"/>
    </source>
</evidence>
<comment type="function">
    <text evidence="1">Involved in the assembly process of the P-ring formation. It may associate with FlgF on the rod constituting a structure essential for the P-ring assembly or may act as a modulator protein for the P-ring assembly.</text>
</comment>
<dbReference type="STRING" id="1193502.SHALO_1619"/>
<dbReference type="NCBIfam" id="TIGR03170">
    <property type="entry name" value="flgA_cterm"/>
    <property type="match status" value="1"/>
</dbReference>
<dbReference type="InterPro" id="IPR039246">
    <property type="entry name" value="Flagellar_FlgA"/>
</dbReference>
<dbReference type="Pfam" id="PF13144">
    <property type="entry name" value="ChapFlgA"/>
    <property type="match status" value="1"/>
</dbReference>
<dbReference type="PANTHER" id="PTHR36307">
    <property type="entry name" value="FLAGELLA BASAL BODY P-RING FORMATION PROTEIN FLGA"/>
    <property type="match status" value="1"/>
</dbReference>
<keyword evidence="4" id="KW-1185">Reference proteome</keyword>
<comment type="subcellular location">
    <subcellularLocation>
        <location evidence="1">Periplasm</location>
    </subcellularLocation>
</comment>
<accession>A0A1D7TK67</accession>
<dbReference type="AlphaFoldDB" id="A0A1D7TK67"/>
<dbReference type="Gene3D" id="2.30.30.760">
    <property type="match status" value="1"/>
</dbReference>
<proteinExistence type="inferred from homology"/>
<dbReference type="InterPro" id="IPR017585">
    <property type="entry name" value="SAF_FlgA"/>
</dbReference>
<dbReference type="GO" id="GO:0042597">
    <property type="term" value="C:periplasmic space"/>
    <property type="evidence" value="ECO:0007669"/>
    <property type="project" value="UniProtKB-SubCell"/>
</dbReference>
<organism evidence="3 4">
    <name type="scientific">Sulfurospirillum halorespirans DSM 13726</name>
    <dbReference type="NCBI Taxonomy" id="1193502"/>
    <lineage>
        <taxon>Bacteria</taxon>
        <taxon>Pseudomonadati</taxon>
        <taxon>Campylobacterota</taxon>
        <taxon>Epsilonproteobacteria</taxon>
        <taxon>Campylobacterales</taxon>
        <taxon>Sulfurospirillaceae</taxon>
        <taxon>Sulfurospirillum</taxon>
    </lineage>
</organism>
<evidence type="ECO:0000259" key="2">
    <source>
        <dbReference type="Pfam" id="PF13144"/>
    </source>
</evidence>
<name>A0A1D7TK67_9BACT</name>